<gene>
    <name evidence="1" type="ORF">BAE44_0001948</name>
</gene>
<evidence type="ECO:0000313" key="1">
    <source>
        <dbReference type="EMBL" id="OEL37031.1"/>
    </source>
</evidence>
<feature type="non-terminal residue" evidence="1">
    <location>
        <position position="1"/>
    </location>
</feature>
<sequence>LNIQMKDTVILHSSNSHLAAGTICKSIIKYSIIHQMHIM</sequence>
<proteinExistence type="predicted"/>
<evidence type="ECO:0000313" key="2">
    <source>
        <dbReference type="Proteomes" id="UP000095767"/>
    </source>
</evidence>
<dbReference type="EMBL" id="LWDX02006930">
    <property type="protein sequence ID" value="OEL37031.1"/>
    <property type="molecule type" value="Genomic_DNA"/>
</dbReference>
<keyword evidence="2" id="KW-1185">Reference proteome</keyword>
<dbReference type="Proteomes" id="UP000095767">
    <property type="component" value="Unassembled WGS sequence"/>
</dbReference>
<reference evidence="1 2" key="1">
    <citation type="submission" date="2016-09" db="EMBL/GenBank/DDBJ databases">
        <title>The draft genome of Dichanthelium oligosanthes: A C3 panicoid grass species.</title>
        <authorList>
            <person name="Studer A.J."/>
            <person name="Schnable J.C."/>
            <person name="Brutnell T.P."/>
        </authorList>
    </citation>
    <scope>NUCLEOTIDE SEQUENCE [LARGE SCALE GENOMIC DNA]</scope>
    <source>
        <strain evidence="2">cv. Kellogg 1175</strain>
        <tissue evidence="1">Leaf</tissue>
    </source>
</reference>
<name>A0A1E5WI23_9POAL</name>
<protein>
    <submittedName>
        <fullName evidence="1">Uncharacterized protein</fullName>
    </submittedName>
</protein>
<organism evidence="1 2">
    <name type="scientific">Dichanthelium oligosanthes</name>
    <dbReference type="NCBI Taxonomy" id="888268"/>
    <lineage>
        <taxon>Eukaryota</taxon>
        <taxon>Viridiplantae</taxon>
        <taxon>Streptophyta</taxon>
        <taxon>Embryophyta</taxon>
        <taxon>Tracheophyta</taxon>
        <taxon>Spermatophyta</taxon>
        <taxon>Magnoliopsida</taxon>
        <taxon>Liliopsida</taxon>
        <taxon>Poales</taxon>
        <taxon>Poaceae</taxon>
        <taxon>PACMAD clade</taxon>
        <taxon>Panicoideae</taxon>
        <taxon>Panicodae</taxon>
        <taxon>Paniceae</taxon>
        <taxon>Dichantheliinae</taxon>
        <taxon>Dichanthelium</taxon>
    </lineage>
</organism>
<dbReference type="AlphaFoldDB" id="A0A1E5WI23"/>
<comment type="caution">
    <text evidence="1">The sequence shown here is derived from an EMBL/GenBank/DDBJ whole genome shotgun (WGS) entry which is preliminary data.</text>
</comment>
<accession>A0A1E5WI23</accession>